<accession>A0A9P3CPM8</accession>
<organism evidence="7 8">
    <name type="scientific">Cercospora kikuchii</name>
    <dbReference type="NCBI Taxonomy" id="84275"/>
    <lineage>
        <taxon>Eukaryota</taxon>
        <taxon>Fungi</taxon>
        <taxon>Dikarya</taxon>
        <taxon>Ascomycota</taxon>
        <taxon>Pezizomycotina</taxon>
        <taxon>Dothideomycetes</taxon>
        <taxon>Dothideomycetidae</taxon>
        <taxon>Mycosphaerellales</taxon>
        <taxon>Mycosphaerellaceae</taxon>
        <taxon>Cercospora</taxon>
    </lineage>
</organism>
<keyword evidence="8" id="KW-1185">Reference proteome</keyword>
<reference evidence="7 8" key="1">
    <citation type="submission" date="2021-01" db="EMBL/GenBank/DDBJ databases">
        <title>Cercospora kikuchii MAFF 305040 whole genome shotgun sequence.</title>
        <authorList>
            <person name="Kashiwa T."/>
            <person name="Suzuki T."/>
        </authorList>
    </citation>
    <scope>NUCLEOTIDE SEQUENCE [LARGE SCALE GENOMIC DNA]</scope>
    <source>
        <strain evidence="7 8">MAFF 305040</strain>
    </source>
</reference>
<feature type="chain" id="PRO_5040143935" evidence="6">
    <location>
        <begin position="22"/>
        <end position="588"/>
    </location>
</feature>
<dbReference type="EMBL" id="BOLY01000006">
    <property type="protein sequence ID" value="GIZ46624.1"/>
    <property type="molecule type" value="Genomic_DNA"/>
</dbReference>
<dbReference type="Gene3D" id="1.10.287.410">
    <property type="match status" value="1"/>
</dbReference>
<dbReference type="PRINTS" id="PR00724">
    <property type="entry name" value="CRBOXYPTASEC"/>
</dbReference>
<dbReference type="InterPro" id="IPR029058">
    <property type="entry name" value="AB_hydrolase_fold"/>
</dbReference>
<evidence type="ECO:0000256" key="6">
    <source>
        <dbReference type="SAM" id="SignalP"/>
    </source>
</evidence>
<dbReference type="InterPro" id="IPR001563">
    <property type="entry name" value="Peptidase_S10"/>
</dbReference>
<dbReference type="OrthoDB" id="443318at2759"/>
<evidence type="ECO:0000313" key="8">
    <source>
        <dbReference type="Proteomes" id="UP000825890"/>
    </source>
</evidence>
<evidence type="ECO:0000256" key="3">
    <source>
        <dbReference type="ARBA" id="ARBA00022670"/>
    </source>
</evidence>
<gene>
    <name evidence="7" type="ORF">CKM354_000974400</name>
</gene>
<evidence type="ECO:0000256" key="5">
    <source>
        <dbReference type="ARBA" id="ARBA00023180"/>
    </source>
</evidence>
<dbReference type="AlphaFoldDB" id="A0A9P3CPM8"/>
<keyword evidence="4" id="KW-0378">Hydrolase</keyword>
<name>A0A9P3CPM8_9PEZI</name>
<evidence type="ECO:0000256" key="2">
    <source>
        <dbReference type="ARBA" id="ARBA00022645"/>
    </source>
</evidence>
<feature type="signal peptide" evidence="6">
    <location>
        <begin position="1"/>
        <end position="21"/>
    </location>
</feature>
<keyword evidence="5" id="KW-0325">Glycoprotein</keyword>
<dbReference type="GO" id="GO:0000324">
    <property type="term" value="C:fungal-type vacuole"/>
    <property type="evidence" value="ECO:0007669"/>
    <property type="project" value="TreeGrafter"/>
</dbReference>
<proteinExistence type="inferred from homology"/>
<dbReference type="GO" id="GO:0006508">
    <property type="term" value="P:proteolysis"/>
    <property type="evidence" value="ECO:0007669"/>
    <property type="project" value="UniProtKB-KW"/>
</dbReference>
<evidence type="ECO:0000313" key="7">
    <source>
        <dbReference type="EMBL" id="GIZ46624.1"/>
    </source>
</evidence>
<comment type="similarity">
    <text evidence="1">Belongs to the peptidase S10 family.</text>
</comment>
<dbReference type="PANTHER" id="PTHR11802">
    <property type="entry name" value="SERINE PROTEASE FAMILY S10 SERINE CARBOXYPEPTIDASE"/>
    <property type="match status" value="1"/>
</dbReference>
<dbReference type="SUPFAM" id="SSF53474">
    <property type="entry name" value="alpha/beta-Hydrolases"/>
    <property type="match status" value="1"/>
</dbReference>
<sequence length="588" mass="64520">MAAMLSSACVLGVLLSATASAQFVTPPTDLTATAGYLDIPVRWKEVPEGICELTPGVRSYSGYVDIFEDQHVFFWFFESRSENPEEAPLTVWINGGPGSSSMIGLFQELGPCGVDADGNVYTNRHAWNNASNMLFIDHPAQVGFSYSTPISGYQTKSSEIAQLPNATCFDFAGDTCGTYSYPNLTNTANSTADAAPSMWRTLQGFMGAFPQYSRNEFNFATESYGGHYGPIFNAYIESQNDLIEKSSLPGAHHINLSTLLIGNGWYDPLVQYAAFYNFTVFPGNTYDYDPYNQSTKNQLYNAMYGPGNCYDRTLDCYNRGINEICSAADTFCANEVESVLDNVANRDEYDIRELSPDPFPYSYYVDYLNTPKVQQAIGAFVNFSESNSAVGNAFGSTGDDDRESGTIAAVRSLVEDGIYVVQFAGDADYNCNWLGGQVIAEKVNAPGFSSAGYENVTTSDNIVHGQVKQSDNFAFVRVYESGHEVPFYQPVLALEMFERAINGKNIATGEKHWKKYKSVGPAESTFREGNGTMQFAVLPTNATYNTTTNAPNPVNGTNGTAAISAAAARQDMKKKAKRMFKPSYQDRR</sequence>
<dbReference type="GeneID" id="68295319"/>
<protein>
    <submittedName>
        <fullName evidence="7">Uncharacterized protein</fullName>
    </submittedName>
</protein>
<evidence type="ECO:0000256" key="1">
    <source>
        <dbReference type="ARBA" id="ARBA00009431"/>
    </source>
</evidence>
<dbReference type="GO" id="GO:0004185">
    <property type="term" value="F:serine-type carboxypeptidase activity"/>
    <property type="evidence" value="ECO:0007669"/>
    <property type="project" value="InterPro"/>
</dbReference>
<keyword evidence="6" id="KW-0732">Signal</keyword>
<dbReference type="Proteomes" id="UP000825890">
    <property type="component" value="Unassembled WGS sequence"/>
</dbReference>
<dbReference type="Pfam" id="PF00450">
    <property type="entry name" value="Peptidase_S10"/>
    <property type="match status" value="1"/>
</dbReference>
<evidence type="ECO:0000256" key="4">
    <source>
        <dbReference type="ARBA" id="ARBA00022801"/>
    </source>
</evidence>
<comment type="caution">
    <text evidence="7">The sequence shown here is derived from an EMBL/GenBank/DDBJ whole genome shotgun (WGS) entry which is preliminary data.</text>
</comment>
<dbReference type="RefSeq" id="XP_044661111.1">
    <property type="nucleotide sequence ID" value="XM_044805176.1"/>
</dbReference>
<keyword evidence="2" id="KW-0121">Carboxypeptidase</keyword>
<dbReference type="PANTHER" id="PTHR11802:SF64">
    <property type="entry name" value="CARBOXYPEPTIDASE"/>
    <property type="match status" value="1"/>
</dbReference>
<keyword evidence="3" id="KW-0645">Protease</keyword>
<dbReference type="Gene3D" id="3.40.50.1820">
    <property type="entry name" value="alpha/beta hydrolase"/>
    <property type="match status" value="2"/>
</dbReference>